<dbReference type="GO" id="GO:0022857">
    <property type="term" value="F:transmembrane transporter activity"/>
    <property type="evidence" value="ECO:0007669"/>
    <property type="project" value="InterPro"/>
</dbReference>
<dbReference type="GO" id="GO:0005886">
    <property type="term" value="C:plasma membrane"/>
    <property type="evidence" value="ECO:0007669"/>
    <property type="project" value="TreeGrafter"/>
</dbReference>
<evidence type="ECO:0000313" key="8">
    <source>
        <dbReference type="EMBL" id="GLB39338.1"/>
    </source>
</evidence>
<evidence type="ECO:0000256" key="6">
    <source>
        <dbReference type="SAM" id="Phobius"/>
    </source>
</evidence>
<dbReference type="Gene3D" id="1.20.1250.20">
    <property type="entry name" value="MFS general substrate transporter like domains"/>
    <property type="match status" value="1"/>
</dbReference>
<evidence type="ECO:0000256" key="4">
    <source>
        <dbReference type="ARBA" id="ARBA00023136"/>
    </source>
</evidence>
<evidence type="ECO:0000256" key="5">
    <source>
        <dbReference type="SAM" id="MobiDB-lite"/>
    </source>
</evidence>
<feature type="transmembrane region" description="Helical" evidence="6">
    <location>
        <begin position="436"/>
        <end position="460"/>
    </location>
</feature>
<comment type="caution">
    <text evidence="8">The sequence shown here is derived from an EMBL/GenBank/DDBJ whole genome shotgun (WGS) entry which is preliminary data.</text>
</comment>
<gene>
    <name evidence="8" type="ORF">LshimejAT787_0605000</name>
</gene>
<keyword evidence="2 6" id="KW-0812">Transmembrane</keyword>
<organism evidence="8 9">
    <name type="scientific">Lyophyllum shimeji</name>
    <name type="common">Hon-shimeji</name>
    <name type="synonym">Tricholoma shimeji</name>
    <dbReference type="NCBI Taxonomy" id="47721"/>
    <lineage>
        <taxon>Eukaryota</taxon>
        <taxon>Fungi</taxon>
        <taxon>Dikarya</taxon>
        <taxon>Basidiomycota</taxon>
        <taxon>Agaricomycotina</taxon>
        <taxon>Agaricomycetes</taxon>
        <taxon>Agaricomycetidae</taxon>
        <taxon>Agaricales</taxon>
        <taxon>Tricholomatineae</taxon>
        <taxon>Lyophyllaceae</taxon>
        <taxon>Lyophyllum</taxon>
    </lineage>
</organism>
<dbReference type="EMBL" id="BRPK01000006">
    <property type="protein sequence ID" value="GLB39338.1"/>
    <property type="molecule type" value="Genomic_DNA"/>
</dbReference>
<feature type="transmembrane region" description="Helical" evidence="6">
    <location>
        <begin position="219"/>
        <end position="242"/>
    </location>
</feature>
<feature type="transmembrane region" description="Helical" evidence="6">
    <location>
        <begin position="94"/>
        <end position="116"/>
    </location>
</feature>
<accession>A0A9P3UN61</accession>
<name>A0A9P3UN61_LYOSH</name>
<feature type="compositionally biased region" description="Basic and acidic residues" evidence="5">
    <location>
        <begin position="12"/>
        <end position="27"/>
    </location>
</feature>
<dbReference type="PANTHER" id="PTHR23502:SF22">
    <property type="entry name" value="MAJOR FACILITATOR SUPERFAMILY (MFS) PROFILE DOMAIN-CONTAINING PROTEIN"/>
    <property type="match status" value="1"/>
</dbReference>
<proteinExistence type="predicted"/>
<dbReference type="SUPFAM" id="SSF103473">
    <property type="entry name" value="MFS general substrate transporter"/>
    <property type="match status" value="1"/>
</dbReference>
<dbReference type="OrthoDB" id="2533084at2759"/>
<dbReference type="InterPro" id="IPR011701">
    <property type="entry name" value="MFS"/>
</dbReference>
<dbReference type="AlphaFoldDB" id="A0A9P3UN61"/>
<dbReference type="InterPro" id="IPR020846">
    <property type="entry name" value="MFS_dom"/>
</dbReference>
<protein>
    <submittedName>
        <fullName evidence="8">MFS general substrate transporter</fullName>
    </submittedName>
</protein>
<keyword evidence="4 6" id="KW-0472">Membrane</keyword>
<evidence type="ECO:0000256" key="3">
    <source>
        <dbReference type="ARBA" id="ARBA00022989"/>
    </source>
</evidence>
<feature type="transmembrane region" description="Helical" evidence="6">
    <location>
        <begin position="472"/>
        <end position="492"/>
    </location>
</feature>
<sequence>MSTEKVSSASENGKHEHGSSTSHSDHSEIDLLTYHEKNAGRLIIDPEEAKIELGEEIAAKLKLTSDGTKILWPQPTDSPDDPQNWSARRKTIQLVIITLAAIVPDFDSGIGIAAIFALAKQYDTTTGVINNLTSNWSIFLLGWGGIFAVMLMRRYGRLPILFWSQLLALGFLVGATFAPTLKTFTAFRCLTAIFGTAPQVTGLYVVTDMYPFHLQARKLNIWTMGFIVSPFLSPFAFGFLVARASWRWAYGIGSIYGALVVLLIVFFGEETMYDRTVKPIPQRPTTGLRYRIETLIGITGMKMAKYRASWKESILAPLNVVWRPHLMMILWFEAMVFGFSIGINVTNAVFLGEPRPVGRGFSQFAIAGGYGTPIVSVIIGELIGRYLNDWIMNVTIRRNKGVFEAESRLWACYLAMPLYICGFITLGASLQKHLSVGALIMGWGIAELAVMINTVAVYAYCNDCFPKQQGEISALINLARTLGGFSVAYFQVPWATKNGAIQTFGVEAAIVIGLFLLVVPALQIKGRRLRELYSMP</sequence>
<feature type="transmembrane region" description="Helical" evidence="6">
    <location>
        <begin position="329"/>
        <end position="352"/>
    </location>
</feature>
<evidence type="ECO:0000313" key="9">
    <source>
        <dbReference type="Proteomes" id="UP001063166"/>
    </source>
</evidence>
<dbReference type="Proteomes" id="UP001063166">
    <property type="component" value="Unassembled WGS sequence"/>
</dbReference>
<comment type="subcellular location">
    <subcellularLocation>
        <location evidence="1">Membrane</location>
        <topology evidence="1">Multi-pass membrane protein</topology>
    </subcellularLocation>
</comment>
<dbReference type="InterPro" id="IPR036259">
    <property type="entry name" value="MFS_trans_sf"/>
</dbReference>
<evidence type="ECO:0000256" key="2">
    <source>
        <dbReference type="ARBA" id="ARBA00022692"/>
    </source>
</evidence>
<feature type="transmembrane region" description="Helical" evidence="6">
    <location>
        <begin position="248"/>
        <end position="268"/>
    </location>
</feature>
<feature type="transmembrane region" description="Helical" evidence="6">
    <location>
        <begin position="160"/>
        <end position="179"/>
    </location>
</feature>
<dbReference type="Pfam" id="PF07690">
    <property type="entry name" value="MFS_1"/>
    <property type="match status" value="1"/>
</dbReference>
<keyword evidence="3 6" id="KW-1133">Transmembrane helix</keyword>
<feature type="transmembrane region" description="Helical" evidence="6">
    <location>
        <begin position="136"/>
        <end position="153"/>
    </location>
</feature>
<feature type="transmembrane region" description="Helical" evidence="6">
    <location>
        <begin position="185"/>
        <end position="207"/>
    </location>
</feature>
<dbReference type="PANTHER" id="PTHR23502">
    <property type="entry name" value="MAJOR FACILITATOR SUPERFAMILY"/>
    <property type="match status" value="1"/>
</dbReference>
<feature type="transmembrane region" description="Helical" evidence="6">
    <location>
        <begin position="409"/>
        <end position="430"/>
    </location>
</feature>
<evidence type="ECO:0000259" key="7">
    <source>
        <dbReference type="PROSITE" id="PS50850"/>
    </source>
</evidence>
<feature type="compositionally biased region" description="Polar residues" evidence="5">
    <location>
        <begin position="1"/>
        <end position="11"/>
    </location>
</feature>
<feature type="transmembrane region" description="Helical" evidence="6">
    <location>
        <begin position="364"/>
        <end position="388"/>
    </location>
</feature>
<keyword evidence="9" id="KW-1185">Reference proteome</keyword>
<reference evidence="8" key="1">
    <citation type="submission" date="2022-07" db="EMBL/GenBank/DDBJ databases">
        <title>The genome of Lyophyllum shimeji provides insight into the initial evolution of ectomycorrhizal fungal genome.</title>
        <authorList>
            <person name="Kobayashi Y."/>
            <person name="Shibata T."/>
            <person name="Hirakawa H."/>
            <person name="Shigenobu S."/>
            <person name="Nishiyama T."/>
            <person name="Yamada A."/>
            <person name="Hasebe M."/>
            <person name="Kawaguchi M."/>
        </authorList>
    </citation>
    <scope>NUCLEOTIDE SEQUENCE</scope>
    <source>
        <strain evidence="8">AT787</strain>
    </source>
</reference>
<feature type="region of interest" description="Disordered" evidence="5">
    <location>
        <begin position="1"/>
        <end position="27"/>
    </location>
</feature>
<dbReference type="PROSITE" id="PS50850">
    <property type="entry name" value="MFS"/>
    <property type="match status" value="1"/>
</dbReference>
<evidence type="ECO:0000256" key="1">
    <source>
        <dbReference type="ARBA" id="ARBA00004141"/>
    </source>
</evidence>
<feature type="transmembrane region" description="Helical" evidence="6">
    <location>
        <begin position="504"/>
        <end position="522"/>
    </location>
</feature>
<feature type="domain" description="Major facilitator superfamily (MFS) profile" evidence="7">
    <location>
        <begin position="93"/>
        <end position="523"/>
    </location>
</feature>